<organism evidence="3 4">
    <name type="scientific">Hymenobacter negativus</name>
    <dbReference type="NCBI Taxonomy" id="2795026"/>
    <lineage>
        <taxon>Bacteria</taxon>
        <taxon>Pseudomonadati</taxon>
        <taxon>Bacteroidota</taxon>
        <taxon>Cytophagia</taxon>
        <taxon>Cytophagales</taxon>
        <taxon>Hymenobacteraceae</taxon>
        <taxon>Hymenobacter</taxon>
    </lineage>
</organism>
<gene>
    <name evidence="3" type="ORF">I7X13_13680</name>
</gene>
<evidence type="ECO:0000313" key="4">
    <source>
        <dbReference type="Proteomes" id="UP000625631"/>
    </source>
</evidence>
<feature type="region of interest" description="Disordered" evidence="1">
    <location>
        <begin position="20"/>
        <end position="86"/>
    </location>
</feature>
<sequence length="671" mass="74987">MPKSLLLTAIAALLAGAAAAQTPAVPPTETPTPAPAATEKSPWLIFDQPLDTVATPSSRRQPRAKAGRPVAAPQAPRAAAPRPAQVSRNGFEATQGTTYVPLDQDTYRLIDRYAIKFGSDSLRDPHTSVRPYTRAGVAHLGERILSSDSAQAYRAGSLSRADRFNAQYLLKDNWANSAQGADLNQSTRPFLNYFYRDQTDFYHVDNPDFTLRVNPVALLAIGKDNKNTNGTSYVNTRGVQIEGTIDQRLGFYAFLADNQEGVPQYVRNRVERDTIVPHEGYFKPYKVAQLGQNNQYDFFSARGYVTYAATKHINVQLGHDRNFIGNGYRSLILSDYSAPYFFLKLNTRIWKFNYQNLFAELAAQKRNADQVYPKKYLALHHLSLDVTDNFNIGVFESVIAGSASNRFELQYLNPIIFYRAIEQNVGSPDNAMLGMDFKWNILHTAQLYGQVVLDEFKLSEIRAGNGWWSNKQAVQVGAKYIDVAGIRNLDLQAEVNYIRPYTYQHVSYYTAYTNYQQPLAHPMGANLTEVLGVLSYQPLPRLNLVAKAIYTEQGLDYGYDAAGSIITVGPLSNDVPGSALTTGRLANFGGNPLVPYNSHPMDYNNRTGQGNKSRLLHTDFTATYQPRLNLFLDAKLIARHQTYSLTPAANVNEVYASLAVRWNIAQRLHEF</sequence>
<keyword evidence="2" id="KW-0732">Signal</keyword>
<feature type="chain" id="PRO_5046658575" description="Capsule assembly Wzi family protein" evidence="2">
    <location>
        <begin position="21"/>
        <end position="671"/>
    </location>
</feature>
<evidence type="ECO:0000313" key="3">
    <source>
        <dbReference type="EMBL" id="MBH8559109.1"/>
    </source>
</evidence>
<name>A0ABS0Q8U8_9BACT</name>
<dbReference type="InterPro" id="IPR026950">
    <property type="entry name" value="Caps_assemb_Wzi"/>
</dbReference>
<evidence type="ECO:0000256" key="1">
    <source>
        <dbReference type="SAM" id="MobiDB-lite"/>
    </source>
</evidence>
<keyword evidence="4" id="KW-1185">Reference proteome</keyword>
<dbReference type="InterPro" id="IPR038636">
    <property type="entry name" value="Wzi_sf"/>
</dbReference>
<comment type="caution">
    <text evidence="3">The sequence shown here is derived from an EMBL/GenBank/DDBJ whole genome shotgun (WGS) entry which is preliminary data.</text>
</comment>
<feature type="compositionally biased region" description="Low complexity" evidence="1">
    <location>
        <begin position="68"/>
        <end position="86"/>
    </location>
</feature>
<feature type="signal peptide" evidence="2">
    <location>
        <begin position="1"/>
        <end position="20"/>
    </location>
</feature>
<dbReference type="Proteomes" id="UP000625631">
    <property type="component" value="Unassembled WGS sequence"/>
</dbReference>
<reference evidence="3 4" key="1">
    <citation type="submission" date="2020-12" db="EMBL/GenBank/DDBJ databases">
        <title>Hymenobacter sp.</title>
        <authorList>
            <person name="Kim M.K."/>
        </authorList>
    </citation>
    <scope>NUCLEOTIDE SEQUENCE [LARGE SCALE GENOMIC DNA]</scope>
    <source>
        <strain evidence="3 4">BT442</strain>
    </source>
</reference>
<dbReference type="RefSeq" id="WP_198075934.1">
    <property type="nucleotide sequence ID" value="NZ_JAEDAE010000006.1"/>
</dbReference>
<accession>A0ABS0Q8U8</accession>
<evidence type="ECO:0008006" key="5">
    <source>
        <dbReference type="Google" id="ProtNLM"/>
    </source>
</evidence>
<proteinExistence type="predicted"/>
<protein>
    <recommendedName>
        <fullName evidence="5">Capsule assembly Wzi family protein</fullName>
    </recommendedName>
</protein>
<evidence type="ECO:0000256" key="2">
    <source>
        <dbReference type="SAM" id="SignalP"/>
    </source>
</evidence>
<dbReference type="Gene3D" id="2.40.160.130">
    <property type="entry name" value="Capsule assembly protein Wzi"/>
    <property type="match status" value="1"/>
</dbReference>
<feature type="compositionally biased region" description="Pro residues" evidence="1">
    <location>
        <begin position="24"/>
        <end position="34"/>
    </location>
</feature>
<dbReference type="Pfam" id="PF14052">
    <property type="entry name" value="Caps_assemb_Wzi"/>
    <property type="match status" value="1"/>
</dbReference>
<dbReference type="EMBL" id="JAEDAE010000006">
    <property type="protein sequence ID" value="MBH8559109.1"/>
    <property type="molecule type" value="Genomic_DNA"/>
</dbReference>